<feature type="domain" description="Fibronectin type III-like" evidence="6">
    <location>
        <begin position="677"/>
        <end position="748"/>
    </location>
</feature>
<dbReference type="PANTHER" id="PTHR42715:SF10">
    <property type="entry name" value="BETA-GLUCOSIDASE"/>
    <property type="match status" value="1"/>
</dbReference>
<dbReference type="GO" id="GO:0008422">
    <property type="term" value="F:beta-glucosidase activity"/>
    <property type="evidence" value="ECO:0007669"/>
    <property type="project" value="UniProtKB-ARBA"/>
</dbReference>
<dbReference type="Gene3D" id="2.60.40.10">
    <property type="entry name" value="Immunoglobulins"/>
    <property type="match status" value="1"/>
</dbReference>
<dbReference type="RefSeq" id="WP_108213971.1">
    <property type="nucleotide sequence ID" value="NZ_QBKI01000017.1"/>
</dbReference>
<organism evidence="7 8">
    <name type="scientific">Pontibacter mucosus</name>
    <dbReference type="NCBI Taxonomy" id="1649266"/>
    <lineage>
        <taxon>Bacteria</taxon>
        <taxon>Pseudomonadati</taxon>
        <taxon>Bacteroidota</taxon>
        <taxon>Cytophagia</taxon>
        <taxon>Cytophagales</taxon>
        <taxon>Hymenobacteraceae</taxon>
        <taxon>Pontibacter</taxon>
    </lineage>
</organism>
<dbReference type="Gene3D" id="3.40.50.1700">
    <property type="entry name" value="Glycoside hydrolase family 3 C-terminal domain"/>
    <property type="match status" value="1"/>
</dbReference>
<evidence type="ECO:0000256" key="4">
    <source>
        <dbReference type="RuleBase" id="RU361161"/>
    </source>
</evidence>
<keyword evidence="3" id="KW-0119">Carbohydrate metabolism</keyword>
<dbReference type="InterPro" id="IPR036881">
    <property type="entry name" value="Glyco_hydro_3_C_sf"/>
</dbReference>
<feature type="signal peptide" evidence="5">
    <location>
        <begin position="1"/>
        <end position="24"/>
    </location>
</feature>
<dbReference type="PROSITE" id="PS00775">
    <property type="entry name" value="GLYCOSYL_HYDROL_F3"/>
    <property type="match status" value="1"/>
</dbReference>
<comment type="caution">
    <text evidence="7">The sequence shown here is derived from an EMBL/GenBank/DDBJ whole genome shotgun (WGS) entry which is preliminary data.</text>
</comment>
<evidence type="ECO:0000256" key="5">
    <source>
        <dbReference type="SAM" id="SignalP"/>
    </source>
</evidence>
<keyword evidence="4" id="KW-0326">Glycosidase</keyword>
<dbReference type="PANTHER" id="PTHR42715">
    <property type="entry name" value="BETA-GLUCOSIDASE"/>
    <property type="match status" value="1"/>
</dbReference>
<evidence type="ECO:0000313" key="8">
    <source>
        <dbReference type="Proteomes" id="UP000244225"/>
    </source>
</evidence>
<dbReference type="Proteomes" id="UP000244225">
    <property type="component" value="Unassembled WGS sequence"/>
</dbReference>
<keyword evidence="8" id="KW-1185">Reference proteome</keyword>
<accession>A0A2T5Y380</accession>
<dbReference type="SMART" id="SM01217">
    <property type="entry name" value="Fn3_like"/>
    <property type="match status" value="1"/>
</dbReference>
<dbReference type="AlphaFoldDB" id="A0A2T5Y380"/>
<dbReference type="GO" id="GO:0005975">
    <property type="term" value="P:carbohydrate metabolic process"/>
    <property type="evidence" value="ECO:0007669"/>
    <property type="project" value="InterPro"/>
</dbReference>
<dbReference type="SUPFAM" id="SSF52279">
    <property type="entry name" value="Beta-D-glucan exohydrolase, C-terminal domain"/>
    <property type="match status" value="1"/>
</dbReference>
<dbReference type="SUPFAM" id="SSF51445">
    <property type="entry name" value="(Trans)glycosidases"/>
    <property type="match status" value="1"/>
</dbReference>
<name>A0A2T5Y380_9BACT</name>
<feature type="chain" id="PRO_5015749036" evidence="5">
    <location>
        <begin position="25"/>
        <end position="785"/>
    </location>
</feature>
<evidence type="ECO:0000259" key="6">
    <source>
        <dbReference type="SMART" id="SM01217"/>
    </source>
</evidence>
<dbReference type="FunFam" id="2.60.40.10:FF:000495">
    <property type="entry name" value="Periplasmic beta-glucosidase"/>
    <property type="match status" value="1"/>
</dbReference>
<evidence type="ECO:0000313" key="7">
    <source>
        <dbReference type="EMBL" id="PTX10502.1"/>
    </source>
</evidence>
<dbReference type="InterPro" id="IPR050288">
    <property type="entry name" value="Cellulose_deg_GH3"/>
</dbReference>
<sequence>MKLSTYSIALLLAAHFCLAGTARAQTAPVGSGDAKPSNTVPQFGESPLEEVLRAMTTEEKSLMVTGAKRREVEPVATPGRKQKNITAVGGYTYPFVRLGIPAIYLSDGPAGLRIAPRRENDPNTYYCTAFPVATLVASSWDPGVAERVGSAMGHEALEYGVDILLGPALNIHRDPLGGRCFEYYSEDPLISGKMTAAAVKGIQSQGVGTSLKHFAANNQETSRRFINTIVSERALREIYLEGFKIAVEESEPWTVMSSYNKINGVYTSESEELLETILRKEWGFDGFVLSDWYGGEDALMQMRAGNDLLMPGLAVWSQKIDSAASNGSLDMGVLDRNIARILNVAQRTPTYRNYPYSDKPDLKGNASLARDAAAQSMVLLRNENQALPLGQGTRKVAAFGNYSYKMIVGGTGSGMVNNAYSVSLAQGLELAGYQVDEDLQKTYLEYLRLGKPRNLKADSLITALPKLDSILGELAIDENLIRQKAKESDIAMVTIMRVFGEGGDRKLKDFYLTAAEKALLRSVSDAFRGEGKKVVVVLNIGGVIEVASWRDQADAILLAWQPGQEGGHALADLMSGKVTPSGKLATTFPVDYRNTPTAKNFPGTPAGEPKQVVYEEGIYVGYRYYDSFNVTPAYEFGYGLSYTSFTYSNMKLSSGKFKDRLTITLDVKNTGKAAGKEVVQLYLSAPAKTMDKPAKELKGFTKTEVLQPGQTQTVSLTLDARALASFDTGQTAWVAEPGKYTIQLGASSRDIRQTASFKLAKALVVEQVNKVLVPEVAIQELKATK</sequence>
<gene>
    <name evidence="7" type="ORF">C8N40_1173</name>
</gene>
<dbReference type="OrthoDB" id="9805821at2"/>
<keyword evidence="2 4" id="KW-0378">Hydrolase</keyword>
<protein>
    <submittedName>
        <fullName evidence="7">Beta-glucosidase</fullName>
    </submittedName>
</protein>
<dbReference type="InterPro" id="IPR001764">
    <property type="entry name" value="Glyco_hydro_3_N"/>
</dbReference>
<dbReference type="EMBL" id="QBKI01000017">
    <property type="protein sequence ID" value="PTX10502.1"/>
    <property type="molecule type" value="Genomic_DNA"/>
</dbReference>
<evidence type="ECO:0000256" key="2">
    <source>
        <dbReference type="ARBA" id="ARBA00022801"/>
    </source>
</evidence>
<comment type="similarity">
    <text evidence="1 4">Belongs to the glycosyl hydrolase 3 family.</text>
</comment>
<dbReference type="InterPro" id="IPR017853">
    <property type="entry name" value="GH"/>
</dbReference>
<dbReference type="InterPro" id="IPR013783">
    <property type="entry name" value="Ig-like_fold"/>
</dbReference>
<reference evidence="7 8" key="1">
    <citation type="submission" date="2018-04" db="EMBL/GenBank/DDBJ databases">
        <title>Genomic Encyclopedia of Archaeal and Bacterial Type Strains, Phase II (KMG-II): from individual species to whole genera.</title>
        <authorList>
            <person name="Goeker M."/>
        </authorList>
    </citation>
    <scope>NUCLEOTIDE SEQUENCE [LARGE SCALE GENOMIC DNA]</scope>
    <source>
        <strain evidence="7 8">DSM 100162</strain>
    </source>
</reference>
<dbReference type="PRINTS" id="PR00133">
    <property type="entry name" value="GLHYDRLASE3"/>
</dbReference>
<dbReference type="Gene3D" id="3.20.20.300">
    <property type="entry name" value="Glycoside hydrolase, family 3, N-terminal domain"/>
    <property type="match status" value="1"/>
</dbReference>
<evidence type="ECO:0000256" key="1">
    <source>
        <dbReference type="ARBA" id="ARBA00005336"/>
    </source>
</evidence>
<dbReference type="InterPro" id="IPR002772">
    <property type="entry name" value="Glyco_hydro_3_C"/>
</dbReference>
<proteinExistence type="inferred from homology"/>
<evidence type="ECO:0000256" key="3">
    <source>
        <dbReference type="ARBA" id="ARBA00023277"/>
    </source>
</evidence>
<dbReference type="InterPro" id="IPR019800">
    <property type="entry name" value="Glyco_hydro_3_AS"/>
</dbReference>
<dbReference type="Pfam" id="PF00933">
    <property type="entry name" value="Glyco_hydro_3"/>
    <property type="match status" value="1"/>
</dbReference>
<dbReference type="InterPro" id="IPR026891">
    <property type="entry name" value="Fn3-like"/>
</dbReference>
<keyword evidence="5" id="KW-0732">Signal</keyword>
<dbReference type="InterPro" id="IPR036962">
    <property type="entry name" value="Glyco_hydro_3_N_sf"/>
</dbReference>
<dbReference type="Pfam" id="PF01915">
    <property type="entry name" value="Glyco_hydro_3_C"/>
    <property type="match status" value="1"/>
</dbReference>
<dbReference type="Pfam" id="PF14310">
    <property type="entry name" value="Fn3-like"/>
    <property type="match status" value="1"/>
</dbReference>